<proteinExistence type="predicted"/>
<evidence type="ECO:0000313" key="1">
    <source>
        <dbReference type="EMBL" id="SEV99133.1"/>
    </source>
</evidence>
<dbReference type="EMBL" id="FOIS01000002">
    <property type="protein sequence ID" value="SEV99133.1"/>
    <property type="molecule type" value="Genomic_DNA"/>
</dbReference>
<sequence length="133" mass="15065">MVSARRENGTRVIRRWNDVFRAISAEPRRQLLLSLLDSSPDESVPLPESAVNPNAPAAPETLRRALFHNHLPTLAELEFIDWDRDPLVATRGPRFDEVAVVFDALHSHATEIPDPLVIGCQRLEREREFGHGE</sequence>
<evidence type="ECO:0008006" key="3">
    <source>
        <dbReference type="Google" id="ProtNLM"/>
    </source>
</evidence>
<dbReference type="RefSeq" id="WP_049988603.1">
    <property type="nucleotide sequence ID" value="NZ_FOIS01000002.1"/>
</dbReference>
<dbReference type="AlphaFoldDB" id="A0A1I0NEI4"/>
<dbReference type="Proteomes" id="UP000183275">
    <property type="component" value="Unassembled WGS sequence"/>
</dbReference>
<accession>A0A1I0NEI4</accession>
<evidence type="ECO:0000313" key="2">
    <source>
        <dbReference type="Proteomes" id="UP000183275"/>
    </source>
</evidence>
<keyword evidence="2" id="KW-1185">Reference proteome</keyword>
<gene>
    <name evidence="1" type="ORF">SAMN05216285_1593</name>
</gene>
<name>A0A1I0NEI4_9EURY</name>
<protein>
    <recommendedName>
        <fullName evidence="3">ArsR family transcriptional regulator</fullName>
    </recommendedName>
</protein>
<reference evidence="2" key="1">
    <citation type="submission" date="2016-10" db="EMBL/GenBank/DDBJ databases">
        <authorList>
            <person name="Varghese N."/>
        </authorList>
    </citation>
    <scope>NUCLEOTIDE SEQUENCE [LARGE SCALE GENOMIC DNA]</scope>
    <source>
        <strain evidence="2">CGMCC 1.12284</strain>
    </source>
</reference>
<organism evidence="1 2">
    <name type="scientific">Natrinema salifodinae</name>
    <dbReference type="NCBI Taxonomy" id="1202768"/>
    <lineage>
        <taxon>Archaea</taxon>
        <taxon>Methanobacteriati</taxon>
        <taxon>Methanobacteriota</taxon>
        <taxon>Stenosarchaea group</taxon>
        <taxon>Halobacteria</taxon>
        <taxon>Halobacteriales</taxon>
        <taxon>Natrialbaceae</taxon>
        <taxon>Natrinema</taxon>
    </lineage>
</organism>